<evidence type="ECO:0000313" key="8">
    <source>
        <dbReference type="EMBL" id="ONM22317.1"/>
    </source>
</evidence>
<sequence>MHAQSFPVGLDLSLNLFKGRDNADNSLHGYKVFKNPSISDVPCTTTAEALAMGKFVTCAEHPSNEFLRSYRELIDLMAKHKIDLEGFKLDVYGSGEDSQEVQSTAKRCKVFKNPSISDVLCTTTAEALAMGKFVICAEHPSNEFFMSFPNCLTYKTSEEFVARVKEAMDREPQPLTPEQRYNLSREAATERFMEYSDLEKVLNNEAAQSEQGRKRKNKRTSQPNLSSVFRAHLREIKHNCCCGSPQPSSCRTRRVRRWTSTSPGSVSVLAARPRTGSSLLRIMRLSRSTLATWMRMACTMSLHHVCSLWVCPCSGYSPGVMLTARWTGRGRRRLRSSSRSCT</sequence>
<dbReference type="GO" id="GO:0046481">
    <property type="term" value="F:digalactosyldiacylglycerol synthase activity"/>
    <property type="evidence" value="ECO:0007669"/>
    <property type="project" value="InterPro"/>
</dbReference>
<comment type="similarity">
    <text evidence="3">Belongs to the glycosyltransferase group 1 family. Glycosyltransferase 4 subfamily.</text>
</comment>
<dbReference type="STRING" id="4577.A0A1D6ERF3"/>
<dbReference type="ExpressionAtlas" id="A0A1D6ERF3">
    <property type="expression patterns" value="baseline and differential"/>
</dbReference>
<accession>A0A1D6ERF3</accession>
<evidence type="ECO:0000256" key="5">
    <source>
        <dbReference type="ARBA" id="ARBA00022640"/>
    </source>
</evidence>
<evidence type="ECO:0000256" key="7">
    <source>
        <dbReference type="ARBA" id="ARBA00023136"/>
    </source>
</evidence>
<evidence type="ECO:0000256" key="1">
    <source>
        <dbReference type="ARBA" id="ARBA00004229"/>
    </source>
</evidence>
<evidence type="ECO:0000256" key="4">
    <source>
        <dbReference type="ARBA" id="ARBA00022528"/>
    </source>
</evidence>
<comment type="subcellular location">
    <subcellularLocation>
        <location evidence="2">Membrane</location>
    </subcellularLocation>
    <subcellularLocation>
        <location evidence="1">Plastid</location>
        <location evidence="1">Chloroplast</location>
    </subcellularLocation>
</comment>
<evidence type="ECO:0000256" key="6">
    <source>
        <dbReference type="ARBA" id="ARBA00022679"/>
    </source>
</evidence>
<keyword evidence="4" id="KW-0150">Chloroplast</keyword>
<evidence type="ECO:0000256" key="3">
    <source>
        <dbReference type="ARBA" id="ARBA00009481"/>
    </source>
</evidence>
<name>A0A1D6ERF3_MAIZE</name>
<dbReference type="InterPro" id="IPR044525">
    <property type="entry name" value="DGDG1/2"/>
</dbReference>
<proteinExistence type="inferred from homology"/>
<keyword evidence="6" id="KW-0808">Transferase</keyword>
<dbReference type="PANTHER" id="PTHR46132">
    <property type="entry name" value="DIGALACTOSYLDIACYLGLYCEROL SYNTHASE 2, CHLOROPLASTIC"/>
    <property type="match status" value="1"/>
</dbReference>
<dbReference type="GO" id="GO:0016020">
    <property type="term" value="C:membrane"/>
    <property type="evidence" value="ECO:0007669"/>
    <property type="project" value="UniProtKB-SubCell"/>
</dbReference>
<dbReference type="CDD" id="cd01635">
    <property type="entry name" value="Glycosyltransferase_GTB-type"/>
    <property type="match status" value="1"/>
</dbReference>
<dbReference type="PANTHER" id="PTHR46132:SF5">
    <property type="entry name" value="DIGALACTOSYLDIACYLGLYCEROL SYNTHASE"/>
    <property type="match status" value="1"/>
</dbReference>
<evidence type="ECO:0000256" key="2">
    <source>
        <dbReference type="ARBA" id="ARBA00004370"/>
    </source>
</evidence>
<reference evidence="8" key="1">
    <citation type="submission" date="2015-12" db="EMBL/GenBank/DDBJ databases">
        <title>Update maize B73 reference genome by single molecule sequencing technologies.</title>
        <authorList>
            <consortium name="Maize Genome Sequencing Project"/>
            <person name="Ware D."/>
        </authorList>
    </citation>
    <scope>NUCLEOTIDE SEQUENCE [LARGE SCALE GENOMIC DNA]</scope>
    <source>
        <tissue evidence="8">Seedling</tissue>
    </source>
</reference>
<dbReference type="InParanoid" id="A0A1D6ERF3"/>
<dbReference type="EMBL" id="CM007648">
    <property type="protein sequence ID" value="ONM22317.1"/>
    <property type="molecule type" value="Genomic_DNA"/>
</dbReference>
<gene>
    <name evidence="8" type="ORF">ZEAMMB73_Zm00001d005882</name>
</gene>
<organism evidence="8">
    <name type="scientific">Zea mays</name>
    <name type="common">Maize</name>
    <dbReference type="NCBI Taxonomy" id="4577"/>
    <lineage>
        <taxon>Eukaryota</taxon>
        <taxon>Viridiplantae</taxon>
        <taxon>Streptophyta</taxon>
        <taxon>Embryophyta</taxon>
        <taxon>Tracheophyta</taxon>
        <taxon>Spermatophyta</taxon>
        <taxon>Magnoliopsida</taxon>
        <taxon>Liliopsida</taxon>
        <taxon>Poales</taxon>
        <taxon>Poaceae</taxon>
        <taxon>PACMAD clade</taxon>
        <taxon>Panicoideae</taxon>
        <taxon>Andropogonodae</taxon>
        <taxon>Andropogoneae</taxon>
        <taxon>Tripsacinae</taxon>
        <taxon>Zea</taxon>
    </lineage>
</organism>
<keyword evidence="5" id="KW-0934">Plastid</keyword>
<protein>
    <submittedName>
        <fullName evidence="8">Digalactosyldiacylglycerol synthase 1 chloroplastic</fullName>
    </submittedName>
</protein>
<keyword evidence="7" id="KW-0472">Membrane</keyword>
<dbReference type="SUPFAM" id="SSF53756">
    <property type="entry name" value="UDP-Glycosyltransferase/glycogen phosphorylase"/>
    <property type="match status" value="1"/>
</dbReference>
<dbReference type="GO" id="GO:0009507">
    <property type="term" value="C:chloroplast"/>
    <property type="evidence" value="ECO:0007669"/>
    <property type="project" value="UniProtKB-SubCell"/>
</dbReference>
<dbReference type="AlphaFoldDB" id="A0A1D6ERF3"/>
<dbReference type="Gene3D" id="3.40.50.2000">
    <property type="entry name" value="Glycogen Phosphorylase B"/>
    <property type="match status" value="1"/>
</dbReference>